<keyword evidence="2" id="KW-1185">Reference proteome</keyword>
<dbReference type="EMBL" id="VXIV02000681">
    <property type="protein sequence ID" value="KAF6036741.1"/>
    <property type="molecule type" value="Genomic_DNA"/>
</dbReference>
<name>A0A7J7KFS4_BUGNE</name>
<dbReference type="AlphaFoldDB" id="A0A7J7KFS4"/>
<comment type="caution">
    <text evidence="1">The sequence shown here is derived from an EMBL/GenBank/DDBJ whole genome shotgun (WGS) entry which is preliminary data.</text>
</comment>
<evidence type="ECO:0000313" key="1">
    <source>
        <dbReference type="EMBL" id="KAF6036741.1"/>
    </source>
</evidence>
<sequence>MVVDQFKTFGFVLCQLLYFLLKLVTCLLQQILHRCNGVAAHRKRVFAGTDTTGQVAEVSRVIARLPGIACRSPHTLTFSVGMRSLLIFIIY</sequence>
<accession>A0A7J7KFS4</accession>
<proteinExistence type="predicted"/>
<evidence type="ECO:0000313" key="2">
    <source>
        <dbReference type="Proteomes" id="UP000593567"/>
    </source>
</evidence>
<reference evidence="1" key="1">
    <citation type="submission" date="2020-06" db="EMBL/GenBank/DDBJ databases">
        <title>Draft genome of Bugula neritina, a colonial animal packing powerful symbionts and potential medicines.</title>
        <authorList>
            <person name="Rayko M."/>
        </authorList>
    </citation>
    <scope>NUCLEOTIDE SEQUENCE [LARGE SCALE GENOMIC DNA]</scope>
    <source>
        <strain evidence="1">Kwan_BN1</strain>
    </source>
</reference>
<organism evidence="1 2">
    <name type="scientific">Bugula neritina</name>
    <name type="common">Brown bryozoan</name>
    <name type="synonym">Sertularia neritina</name>
    <dbReference type="NCBI Taxonomy" id="10212"/>
    <lineage>
        <taxon>Eukaryota</taxon>
        <taxon>Metazoa</taxon>
        <taxon>Spiralia</taxon>
        <taxon>Lophotrochozoa</taxon>
        <taxon>Bryozoa</taxon>
        <taxon>Gymnolaemata</taxon>
        <taxon>Cheilostomatida</taxon>
        <taxon>Flustrina</taxon>
        <taxon>Buguloidea</taxon>
        <taxon>Bugulidae</taxon>
        <taxon>Bugula</taxon>
    </lineage>
</organism>
<gene>
    <name evidence="1" type="ORF">EB796_004951</name>
</gene>
<dbReference type="Proteomes" id="UP000593567">
    <property type="component" value="Unassembled WGS sequence"/>
</dbReference>
<protein>
    <submittedName>
        <fullName evidence="1">Uncharacterized protein</fullName>
    </submittedName>
</protein>